<organism evidence="2 3">
    <name type="scientific">Dendrobium thyrsiflorum</name>
    <name type="common">Pinecone-like raceme dendrobium</name>
    <name type="synonym">Orchid</name>
    <dbReference type="NCBI Taxonomy" id="117978"/>
    <lineage>
        <taxon>Eukaryota</taxon>
        <taxon>Viridiplantae</taxon>
        <taxon>Streptophyta</taxon>
        <taxon>Embryophyta</taxon>
        <taxon>Tracheophyta</taxon>
        <taxon>Spermatophyta</taxon>
        <taxon>Magnoliopsida</taxon>
        <taxon>Liliopsida</taxon>
        <taxon>Asparagales</taxon>
        <taxon>Orchidaceae</taxon>
        <taxon>Epidendroideae</taxon>
        <taxon>Malaxideae</taxon>
        <taxon>Dendrobiinae</taxon>
        <taxon>Dendrobium</taxon>
    </lineage>
</organism>
<evidence type="ECO:0000259" key="1">
    <source>
        <dbReference type="Pfam" id="PF13966"/>
    </source>
</evidence>
<comment type="caution">
    <text evidence="2">The sequence shown here is derived from an EMBL/GenBank/DDBJ whole genome shotgun (WGS) entry which is preliminary data.</text>
</comment>
<keyword evidence="3" id="KW-1185">Reference proteome</keyword>
<dbReference type="InterPro" id="IPR026960">
    <property type="entry name" value="RVT-Znf"/>
</dbReference>
<proteinExistence type="predicted"/>
<gene>
    <name evidence="2" type="ORF">M5K25_006772</name>
</gene>
<protein>
    <recommendedName>
        <fullName evidence="1">Reverse transcriptase zinc-binding domain-containing protein</fullName>
    </recommendedName>
</protein>
<accession>A0ABD0VC23</accession>
<evidence type="ECO:0000313" key="3">
    <source>
        <dbReference type="Proteomes" id="UP001552299"/>
    </source>
</evidence>
<dbReference type="Proteomes" id="UP001552299">
    <property type="component" value="Unassembled WGS sequence"/>
</dbReference>
<dbReference type="PANTHER" id="PTHR33116">
    <property type="entry name" value="REVERSE TRANSCRIPTASE ZINC-BINDING DOMAIN-CONTAINING PROTEIN-RELATED-RELATED"/>
    <property type="match status" value="1"/>
</dbReference>
<feature type="domain" description="Reverse transcriptase zinc-binding" evidence="1">
    <location>
        <begin position="233"/>
        <end position="307"/>
    </location>
</feature>
<dbReference type="PANTHER" id="PTHR33116:SF86">
    <property type="entry name" value="REVERSE TRANSCRIPTASE DOMAIN-CONTAINING PROTEIN"/>
    <property type="match status" value="1"/>
</dbReference>
<reference evidence="2 3" key="1">
    <citation type="journal article" date="2024" name="Plant Biotechnol. J.">
        <title>Dendrobium thyrsiflorum genome and its molecular insights into genes involved in important horticultural traits.</title>
        <authorList>
            <person name="Chen B."/>
            <person name="Wang J.Y."/>
            <person name="Zheng P.J."/>
            <person name="Li K.L."/>
            <person name="Liang Y.M."/>
            <person name="Chen X.F."/>
            <person name="Zhang C."/>
            <person name="Zhao X."/>
            <person name="He X."/>
            <person name="Zhang G.Q."/>
            <person name="Liu Z.J."/>
            <person name="Xu Q."/>
        </authorList>
    </citation>
    <scope>NUCLEOTIDE SEQUENCE [LARGE SCALE GENOMIC DNA]</scope>
    <source>
        <strain evidence="2">GZMU011</strain>
    </source>
</reference>
<dbReference type="Pfam" id="PF13966">
    <property type="entry name" value="zf-RVT"/>
    <property type="match status" value="1"/>
</dbReference>
<evidence type="ECO:0000313" key="2">
    <source>
        <dbReference type="EMBL" id="KAL0922757.1"/>
    </source>
</evidence>
<sequence length="523" mass="61133">MILFGNSVSRRRKCKINAVLRFGSVKEIIYLVVKMALIRMKAIEYQNILKKAMDRLNTWGSLSLPLAGKILLIKTAFSSDPTFLMTHSLISKGVIDDLDRYCRNFLWHEDQERQGIHYISWKILCIPSHQGGFGIQGLLRARIAWNFIQTQDSILSKILTSKYGNYTWKEDTKRNSSPAWRIIKDGARFLLPTIKWKELINIILEIPIESDAIEDKPILISTFSRKSITAIAYDTALNNQQDFVINTKWLKKLKISPKENLFWWRLINNAIPTNAWLHYRRLIECSSCPRACEEIEDGNHISVHCRKLLEITEVLNKWGIHFPNFHNLSHCWNKLERITKTNPGVVRIYISVVYHNWKARNLFKHGKSVPTPSMIASQILSQSIQPYLYPICQNWDTNQHHMLSYNWYPPPTYWIKLNVDASLLHFKLAEIHGVVCDHRGRFLLAYGKKLVHWDVSLLELIAVFYFKNYIQEWMIDKKGIVIDWDNINSINLMKISVLKNKGIKKGIQCLDFSFLESFKNVIF</sequence>
<name>A0ABD0VC23_DENTH</name>
<dbReference type="AlphaFoldDB" id="A0ABD0VC23"/>
<dbReference type="EMBL" id="JANQDX010000006">
    <property type="protein sequence ID" value="KAL0922757.1"/>
    <property type="molecule type" value="Genomic_DNA"/>
</dbReference>